<feature type="region of interest" description="Disordered" evidence="6">
    <location>
        <begin position="408"/>
        <end position="435"/>
    </location>
</feature>
<evidence type="ECO:0000256" key="3">
    <source>
        <dbReference type="ARBA" id="ARBA00023015"/>
    </source>
</evidence>
<keyword evidence="3" id="KW-0805">Transcription regulation</keyword>
<feature type="domain" description="Zn(2)-C6 fungal-type" evidence="7">
    <location>
        <begin position="11"/>
        <end position="40"/>
    </location>
</feature>
<evidence type="ECO:0000256" key="6">
    <source>
        <dbReference type="SAM" id="MobiDB-lite"/>
    </source>
</evidence>
<evidence type="ECO:0000313" key="8">
    <source>
        <dbReference type="EMBL" id="CEP13757.1"/>
    </source>
</evidence>
<dbReference type="Proteomes" id="UP000054107">
    <property type="component" value="Unassembled WGS sequence"/>
</dbReference>
<protein>
    <recommendedName>
        <fullName evidence="7">Zn(2)-C6 fungal-type domain-containing protein</fullName>
    </recommendedName>
</protein>
<dbReference type="InterPro" id="IPR001138">
    <property type="entry name" value="Zn2Cys6_DnaBD"/>
</dbReference>
<keyword evidence="9" id="KW-1185">Reference proteome</keyword>
<dbReference type="Gene3D" id="4.10.240.10">
    <property type="entry name" value="Zn(2)-C6 fungal-type DNA-binding domain"/>
    <property type="match status" value="1"/>
</dbReference>
<dbReference type="SUPFAM" id="SSF57701">
    <property type="entry name" value="Zn2/Cys6 DNA-binding domain"/>
    <property type="match status" value="1"/>
</dbReference>
<accession>A0A0B7NDY7</accession>
<feature type="compositionally biased region" description="Basic residues" evidence="6">
    <location>
        <begin position="652"/>
        <end position="661"/>
    </location>
</feature>
<dbReference type="SMART" id="SM00066">
    <property type="entry name" value="GAL4"/>
    <property type="match status" value="1"/>
</dbReference>
<evidence type="ECO:0000256" key="4">
    <source>
        <dbReference type="ARBA" id="ARBA00023163"/>
    </source>
</evidence>
<gene>
    <name evidence="8" type="primary">PARPA_07891.1 scaffold 31073</name>
</gene>
<keyword evidence="4" id="KW-0804">Transcription</keyword>
<dbReference type="GO" id="GO:0000981">
    <property type="term" value="F:DNA-binding transcription factor activity, RNA polymerase II-specific"/>
    <property type="evidence" value="ECO:0007669"/>
    <property type="project" value="InterPro"/>
</dbReference>
<dbReference type="InterPro" id="IPR050815">
    <property type="entry name" value="TF_fung"/>
</dbReference>
<dbReference type="PANTHER" id="PTHR47338:SF5">
    <property type="entry name" value="ZN(II)2CYS6 TRANSCRIPTION FACTOR (EUROFUNG)"/>
    <property type="match status" value="1"/>
</dbReference>
<dbReference type="PANTHER" id="PTHR47338">
    <property type="entry name" value="ZN(II)2CYS6 TRANSCRIPTION FACTOR (EUROFUNG)-RELATED"/>
    <property type="match status" value="1"/>
</dbReference>
<reference evidence="8 9" key="1">
    <citation type="submission" date="2014-09" db="EMBL/GenBank/DDBJ databases">
        <authorList>
            <person name="Ellenberger Sabrina"/>
        </authorList>
    </citation>
    <scope>NUCLEOTIDE SEQUENCE [LARGE SCALE GENOMIC DNA]</scope>
    <source>
        <strain evidence="8 9">CBS 412.66</strain>
    </source>
</reference>
<comment type="subcellular location">
    <subcellularLocation>
        <location evidence="1">Nucleus</location>
    </subcellularLocation>
</comment>
<dbReference type="AlphaFoldDB" id="A0A0B7NDY7"/>
<dbReference type="PROSITE" id="PS00463">
    <property type="entry name" value="ZN2_CY6_FUNGAL_1"/>
    <property type="match status" value="1"/>
</dbReference>
<dbReference type="GO" id="GO:0008270">
    <property type="term" value="F:zinc ion binding"/>
    <property type="evidence" value="ECO:0007669"/>
    <property type="project" value="InterPro"/>
</dbReference>
<evidence type="ECO:0000256" key="5">
    <source>
        <dbReference type="ARBA" id="ARBA00023242"/>
    </source>
</evidence>
<dbReference type="Pfam" id="PF00172">
    <property type="entry name" value="Zn_clus"/>
    <property type="match status" value="1"/>
</dbReference>
<dbReference type="CDD" id="cd12148">
    <property type="entry name" value="fungal_TF_MHR"/>
    <property type="match status" value="1"/>
</dbReference>
<evidence type="ECO:0000256" key="1">
    <source>
        <dbReference type="ARBA" id="ARBA00004123"/>
    </source>
</evidence>
<feature type="compositionally biased region" description="Polar residues" evidence="6">
    <location>
        <begin position="417"/>
        <end position="427"/>
    </location>
</feature>
<dbReference type="CDD" id="cd00067">
    <property type="entry name" value="GAL4"/>
    <property type="match status" value="1"/>
</dbReference>
<evidence type="ECO:0000256" key="2">
    <source>
        <dbReference type="ARBA" id="ARBA00022723"/>
    </source>
</evidence>
<sequence length="820" mass="93405">MATKRKGKTIPCEGCRERKKKCTAGQPCERCKKLGIQCYYLKPASPPKVEFIEPVSSQKLQMHVEVLEDIMRSMERELYFLKSPFRIKQIAAGSSISSKRSDSDVDSSFSDQGFDSNYNHFKSNKDNNKAITSSALLGNTSSWQLKLKKDGGIRIDTDISSYAKLLKHIEALGNPLDAIPIIKQPTLASLSAGGGYLYRNVLFAVVRRGNFRAILGSIQNKERKQIISASTMTPPPQTLMLEFSDKNSTPNVVYEKKNFALQLVNAYFSCRFLHRVVFHQKTFYEMFVYGRADLEASPAVCALSAVMLTMHCKHVLAFVPYDQQLALGEYFFDKARHAVSLQFDEPSMETMITYLFMALYKSNILRPQDANMYLEAAIRIRQILVETVYKHPPPLPIYSATITTTTNNNTASTSNNKDTQNTDSPPINTLPKRPSRSKALCRYAGEYETFKRLHAGFQDCLQFIQFVNNQRGVPVKNASPSKNKPSMLNQENTSFKKLFQSICVEAYDPTPMPDESRQTVRAIMKEHYVGQIAQVVSPYFRLVRWQESDMVPLSFLMKTEEDLNKVYHQQIPLDFRLDASIFEGGISDTEFKKRLMEDGRCDIVSVTIAARFYQSLIALHEPFLPAIRRLRKGSNSFTLLQPENIEDDGLKQQHKKRKRRPDRNPPATTACSSEEEEEEEESVESTVLSVHVLRAQEVCYRCAIIVVRLLEFQCTVLQACTISTPSLFCAWDILLRNSCLGMDQDKLAASGVYNYLSFKDIQLAREYAVRCIEVLRRGYLFNGAEREVFDHYERIESQLLTALCKSASPTAKYWEPVSNW</sequence>
<evidence type="ECO:0000313" key="9">
    <source>
        <dbReference type="Proteomes" id="UP000054107"/>
    </source>
</evidence>
<dbReference type="GO" id="GO:0005634">
    <property type="term" value="C:nucleus"/>
    <property type="evidence" value="ECO:0007669"/>
    <property type="project" value="UniProtKB-SubCell"/>
</dbReference>
<evidence type="ECO:0000259" key="7">
    <source>
        <dbReference type="PROSITE" id="PS50048"/>
    </source>
</evidence>
<keyword evidence="5" id="KW-0539">Nucleus</keyword>
<name>A0A0B7NDY7_9FUNG</name>
<dbReference type="OrthoDB" id="2328572at2759"/>
<dbReference type="PROSITE" id="PS50048">
    <property type="entry name" value="ZN2_CY6_FUNGAL_2"/>
    <property type="match status" value="1"/>
</dbReference>
<feature type="region of interest" description="Disordered" evidence="6">
    <location>
        <begin position="648"/>
        <end position="678"/>
    </location>
</feature>
<proteinExistence type="predicted"/>
<keyword evidence="2" id="KW-0479">Metal-binding</keyword>
<dbReference type="InterPro" id="IPR036864">
    <property type="entry name" value="Zn2-C6_fun-type_DNA-bd_sf"/>
</dbReference>
<organism evidence="8 9">
    <name type="scientific">Parasitella parasitica</name>
    <dbReference type="NCBI Taxonomy" id="35722"/>
    <lineage>
        <taxon>Eukaryota</taxon>
        <taxon>Fungi</taxon>
        <taxon>Fungi incertae sedis</taxon>
        <taxon>Mucoromycota</taxon>
        <taxon>Mucoromycotina</taxon>
        <taxon>Mucoromycetes</taxon>
        <taxon>Mucorales</taxon>
        <taxon>Mucorineae</taxon>
        <taxon>Mucoraceae</taxon>
        <taxon>Parasitella</taxon>
    </lineage>
</organism>
<dbReference type="EMBL" id="LN730558">
    <property type="protein sequence ID" value="CEP13757.1"/>
    <property type="molecule type" value="Genomic_DNA"/>
</dbReference>